<proteinExistence type="predicted"/>
<dbReference type="EMBL" id="BAAAHH010000005">
    <property type="protein sequence ID" value="GAA0945040.1"/>
    <property type="molecule type" value="Genomic_DNA"/>
</dbReference>
<evidence type="ECO:0000313" key="2">
    <source>
        <dbReference type="Proteomes" id="UP001500665"/>
    </source>
</evidence>
<name>A0ABP4B7M0_9ACTN</name>
<organism evidence="1 2">
    <name type="scientific">Actinocorallia libanotica</name>
    <dbReference type="NCBI Taxonomy" id="46162"/>
    <lineage>
        <taxon>Bacteria</taxon>
        <taxon>Bacillati</taxon>
        <taxon>Actinomycetota</taxon>
        <taxon>Actinomycetes</taxon>
        <taxon>Streptosporangiales</taxon>
        <taxon>Thermomonosporaceae</taxon>
        <taxon>Actinocorallia</taxon>
    </lineage>
</organism>
<dbReference type="RefSeq" id="WP_344238825.1">
    <property type="nucleotide sequence ID" value="NZ_BAAAHH010000005.1"/>
</dbReference>
<reference evidence="2" key="1">
    <citation type="journal article" date="2019" name="Int. J. Syst. Evol. Microbiol.">
        <title>The Global Catalogue of Microorganisms (GCM) 10K type strain sequencing project: providing services to taxonomists for standard genome sequencing and annotation.</title>
        <authorList>
            <consortium name="The Broad Institute Genomics Platform"/>
            <consortium name="The Broad Institute Genome Sequencing Center for Infectious Disease"/>
            <person name="Wu L."/>
            <person name="Ma J."/>
        </authorList>
    </citation>
    <scope>NUCLEOTIDE SEQUENCE [LARGE SCALE GENOMIC DNA]</scope>
    <source>
        <strain evidence="2">JCM 10696</strain>
    </source>
</reference>
<dbReference type="Proteomes" id="UP001500665">
    <property type="component" value="Unassembled WGS sequence"/>
</dbReference>
<sequence length="299" mass="32996">MTLQGESTDDELDAFLTAAHSALLHHLDRHTDLLPGLVAFMDGADSRCTHLGRTVIELRNLTRTARDSLEVSKGIIRARPDDDDLAYLAFLLSLSHAFGAALDLTRALNLDYRLHAGHEPALSQTRMLKHALDHALGLSHRLDLGLTLALARARKHTHELNLGLTFGTDRFSRPPGHRLDRELNRILNLALDLNHVPGLGRFFNRVTHLDRADARSIDDSLMNAVTRILHTRTADVSGADLSDLRVADIEVFAGALWTRSTVWPEGIGPLIEERSDPIGSGVYRVRGGTENDPHDSVLV</sequence>
<gene>
    <name evidence="1" type="ORF">GCM10009550_18420</name>
</gene>
<protein>
    <submittedName>
        <fullName evidence="1">Uncharacterized protein</fullName>
    </submittedName>
</protein>
<accession>A0ABP4B7M0</accession>
<comment type="caution">
    <text evidence="1">The sequence shown here is derived from an EMBL/GenBank/DDBJ whole genome shotgun (WGS) entry which is preliminary data.</text>
</comment>
<keyword evidence="2" id="KW-1185">Reference proteome</keyword>
<evidence type="ECO:0000313" key="1">
    <source>
        <dbReference type="EMBL" id="GAA0945040.1"/>
    </source>
</evidence>